<dbReference type="InterPro" id="IPR018197">
    <property type="entry name" value="Glycerate_kinase_RE-like"/>
</dbReference>
<dbReference type="InterPro" id="IPR018193">
    <property type="entry name" value="Glyc_kinase_flavodox-like_fold"/>
</dbReference>
<dbReference type="Gene3D" id="3.90.1510.10">
    <property type="entry name" value="Glycerate kinase, domain 2"/>
    <property type="match status" value="1"/>
</dbReference>
<dbReference type="Proteomes" id="UP000745859">
    <property type="component" value="Unassembled WGS sequence"/>
</dbReference>
<keyword evidence="3 4" id="KW-0418">Kinase</keyword>
<reference evidence="5 6" key="1">
    <citation type="submission" date="2020-03" db="EMBL/GenBank/DDBJ databases">
        <title>Genomic Encyclopedia of Type Strains, Phase IV (KMG-IV): sequencing the most valuable type-strain genomes for metagenomic binning, comparative biology and taxonomic classification.</title>
        <authorList>
            <person name="Goeker M."/>
        </authorList>
    </citation>
    <scope>NUCLEOTIDE SEQUENCE [LARGE SCALE GENOMIC DNA]</scope>
    <source>
        <strain evidence="5 6">DSM 101599</strain>
    </source>
</reference>
<dbReference type="RefSeq" id="WP_167186303.1">
    <property type="nucleotide sequence ID" value="NZ_JAASQL010000001.1"/>
</dbReference>
<gene>
    <name evidence="5" type="ORF">FHR24_001531</name>
</gene>
<dbReference type="PANTHER" id="PTHR21599:SF0">
    <property type="entry name" value="GLYCERATE KINASE"/>
    <property type="match status" value="1"/>
</dbReference>
<organism evidence="5 6">
    <name type="scientific">Wenyingzhuangia heitensis</name>
    <dbReference type="NCBI Taxonomy" id="1487859"/>
    <lineage>
        <taxon>Bacteria</taxon>
        <taxon>Pseudomonadati</taxon>
        <taxon>Bacteroidota</taxon>
        <taxon>Flavobacteriia</taxon>
        <taxon>Flavobacteriales</taxon>
        <taxon>Flavobacteriaceae</taxon>
        <taxon>Wenyingzhuangia</taxon>
    </lineage>
</organism>
<evidence type="ECO:0000313" key="6">
    <source>
        <dbReference type="Proteomes" id="UP000745859"/>
    </source>
</evidence>
<proteinExistence type="inferred from homology"/>
<sequence length="374" mass="39930">MKFVIAPDKYKGSLTGIEFCNAVENGIKKVISNAEFLHIPLADGGDGTMDALLYSLKGQKVKVEVNNPLFQKIGANYLWVASKKMAVIEMAEASGLSLLKLEDRNCMHTTSFGTGELIVDAIKKGVTTIVLGIGGSATNDGGMGMATALGYRFLDKNDEVLKPIGSNLDKVVTIDKTQVHPLLNNVTFKVACDVKNPLYGKNGAAYVYGTQKGASDAEIEILDKGLQSFSQVLLKQYTIDCQQMEGAGAAGGMGAGAVVFLNGVLTSGIELVKEITDFDKVINNADWIITGEGMLDNQTLSGKTITGVLNSANKQNIPVAAFCGSVVITEEEQTKLGITYVTSVLKNVVDIDTAIKTAYKNLVFSTYNFAKLIQ</sequence>
<dbReference type="InterPro" id="IPR036129">
    <property type="entry name" value="Glycerate_kinase_sf"/>
</dbReference>
<evidence type="ECO:0000256" key="4">
    <source>
        <dbReference type="PIRNR" id="PIRNR006078"/>
    </source>
</evidence>
<evidence type="ECO:0000313" key="5">
    <source>
        <dbReference type="EMBL" id="NIJ45092.1"/>
    </source>
</evidence>
<comment type="caution">
    <text evidence="5">The sequence shown here is derived from an EMBL/GenBank/DDBJ whole genome shotgun (WGS) entry which is preliminary data.</text>
</comment>
<dbReference type="EC" id="2.7.1.31" evidence="5"/>
<dbReference type="Gene3D" id="3.40.50.10350">
    <property type="entry name" value="Glycerate kinase, domain 1"/>
    <property type="match status" value="1"/>
</dbReference>
<dbReference type="EMBL" id="JAASQL010000001">
    <property type="protein sequence ID" value="NIJ45092.1"/>
    <property type="molecule type" value="Genomic_DNA"/>
</dbReference>
<dbReference type="Pfam" id="PF02595">
    <property type="entry name" value="Gly_kinase"/>
    <property type="match status" value="1"/>
</dbReference>
<evidence type="ECO:0000256" key="1">
    <source>
        <dbReference type="ARBA" id="ARBA00006284"/>
    </source>
</evidence>
<dbReference type="NCBIfam" id="TIGR00045">
    <property type="entry name" value="glycerate kinase"/>
    <property type="match status" value="1"/>
</dbReference>
<dbReference type="GO" id="GO:0008887">
    <property type="term" value="F:glycerate kinase activity"/>
    <property type="evidence" value="ECO:0007669"/>
    <property type="project" value="UniProtKB-EC"/>
</dbReference>
<keyword evidence="2 4" id="KW-0808">Transferase</keyword>
<accession>A0ABX0UDF6</accession>
<protein>
    <submittedName>
        <fullName evidence="5">Glycerate kinase</fullName>
        <ecNumber evidence="5">2.7.1.31</ecNumber>
    </submittedName>
</protein>
<dbReference type="PANTHER" id="PTHR21599">
    <property type="entry name" value="GLYCERATE KINASE"/>
    <property type="match status" value="1"/>
</dbReference>
<keyword evidence="6" id="KW-1185">Reference proteome</keyword>
<dbReference type="PIRSF" id="PIRSF006078">
    <property type="entry name" value="GlxK"/>
    <property type="match status" value="1"/>
</dbReference>
<name>A0ABX0UDF6_9FLAO</name>
<dbReference type="InterPro" id="IPR004381">
    <property type="entry name" value="Glycerate_kinase"/>
</dbReference>
<evidence type="ECO:0000256" key="2">
    <source>
        <dbReference type="ARBA" id="ARBA00022679"/>
    </source>
</evidence>
<comment type="similarity">
    <text evidence="1 4">Belongs to the glycerate kinase type-1 family.</text>
</comment>
<dbReference type="SUPFAM" id="SSF110738">
    <property type="entry name" value="Glycerate kinase I"/>
    <property type="match status" value="1"/>
</dbReference>
<evidence type="ECO:0000256" key="3">
    <source>
        <dbReference type="ARBA" id="ARBA00022777"/>
    </source>
</evidence>